<keyword evidence="8 9" id="KW-0326">Glycosidase</keyword>
<keyword evidence="5" id="KW-0964">Secreted</keyword>
<dbReference type="PANTHER" id="PTHR31451">
    <property type="match status" value="1"/>
</dbReference>
<dbReference type="EC" id="3.2.1.78" evidence="4"/>
<comment type="subcellular location">
    <subcellularLocation>
        <location evidence="2">Secreted</location>
    </subcellularLocation>
</comment>
<dbReference type="Proteomes" id="UP001521116">
    <property type="component" value="Unassembled WGS sequence"/>
</dbReference>
<evidence type="ECO:0000259" key="11">
    <source>
        <dbReference type="Pfam" id="PF00150"/>
    </source>
</evidence>
<keyword evidence="13" id="KW-1185">Reference proteome</keyword>
<comment type="caution">
    <text evidence="12">The sequence shown here is derived from an EMBL/GenBank/DDBJ whole genome shotgun (WGS) entry which is preliminary data.</text>
</comment>
<dbReference type="InterPro" id="IPR001547">
    <property type="entry name" value="Glyco_hydro_5"/>
</dbReference>
<dbReference type="PANTHER" id="PTHR31451:SF39">
    <property type="entry name" value="MANNAN ENDO-1,4-BETA-MANNOSIDASE 1"/>
    <property type="match status" value="1"/>
</dbReference>
<evidence type="ECO:0000313" key="12">
    <source>
        <dbReference type="EMBL" id="KAL1625512.1"/>
    </source>
</evidence>
<evidence type="ECO:0000256" key="9">
    <source>
        <dbReference type="RuleBase" id="RU361153"/>
    </source>
</evidence>
<feature type="chain" id="PRO_5045201928" description="mannan endo-1,4-beta-mannosidase" evidence="10">
    <location>
        <begin position="23"/>
        <end position="364"/>
    </location>
</feature>
<evidence type="ECO:0000256" key="2">
    <source>
        <dbReference type="ARBA" id="ARBA00004613"/>
    </source>
</evidence>
<organism evidence="12 13">
    <name type="scientific">Neofusicoccum ribis</name>
    <dbReference type="NCBI Taxonomy" id="45134"/>
    <lineage>
        <taxon>Eukaryota</taxon>
        <taxon>Fungi</taxon>
        <taxon>Dikarya</taxon>
        <taxon>Ascomycota</taxon>
        <taxon>Pezizomycotina</taxon>
        <taxon>Dothideomycetes</taxon>
        <taxon>Dothideomycetes incertae sedis</taxon>
        <taxon>Botryosphaeriales</taxon>
        <taxon>Botryosphaeriaceae</taxon>
        <taxon>Neofusicoccum</taxon>
    </lineage>
</organism>
<reference evidence="12 13" key="1">
    <citation type="submission" date="2024-02" db="EMBL/GenBank/DDBJ databases">
        <title>De novo assembly and annotation of 12 fungi associated with fruit tree decline syndrome in Ontario, Canada.</title>
        <authorList>
            <person name="Sulman M."/>
            <person name="Ellouze W."/>
            <person name="Ilyukhin E."/>
        </authorList>
    </citation>
    <scope>NUCLEOTIDE SEQUENCE [LARGE SCALE GENOMIC DNA]</scope>
    <source>
        <strain evidence="12 13">M1-105</strain>
    </source>
</reference>
<dbReference type="SUPFAM" id="SSF51445">
    <property type="entry name" value="(Trans)glycosidases"/>
    <property type="match status" value="1"/>
</dbReference>
<name>A0ABR3SN85_9PEZI</name>
<comment type="similarity">
    <text evidence="3 9">Belongs to the glycosyl hydrolase 5 (cellulase A) family.</text>
</comment>
<keyword evidence="7 9" id="KW-0378">Hydrolase</keyword>
<keyword evidence="6 10" id="KW-0732">Signal</keyword>
<evidence type="ECO:0000313" key="13">
    <source>
        <dbReference type="Proteomes" id="UP001521116"/>
    </source>
</evidence>
<dbReference type="Gene3D" id="3.20.20.80">
    <property type="entry name" value="Glycosidases"/>
    <property type="match status" value="1"/>
</dbReference>
<feature type="signal peptide" evidence="10">
    <location>
        <begin position="1"/>
        <end position="22"/>
    </location>
</feature>
<evidence type="ECO:0000256" key="7">
    <source>
        <dbReference type="ARBA" id="ARBA00022801"/>
    </source>
</evidence>
<sequence>MKFLTFLASALVALGGLHHASAAQSFSGSNLYYAAGLSTDQQNTLFTKLQSAGVKVLRVWLDGQSGTQKGTPLNPYGPLQGDSPDDWDDTVLERLDSLMVNAHSYGIKLLVSLHSFNALESNADFYGKYYGTGDFYTNANAISQFQDRIKHVLSHVNPQTGKTWAASSEYIFAFETQNEAMNNDETKLRANGPKWQCTMASTIKAALGDNDILVSTGGGGWVDTSLLDDYFSCAALDVLAIHAYGTGDLTAAKLQPFVDRAAAAGKKLLMQEWGACYWASANNACHSAAVLSDAERGGNVEDWAGVFGGVGLPWLYWQVLPNADPHDDWDYEIGVTDSLWGTFEKVAKAAEGYESPFDYSKYLL</sequence>
<dbReference type="InterPro" id="IPR017853">
    <property type="entry name" value="GH"/>
</dbReference>
<evidence type="ECO:0000256" key="4">
    <source>
        <dbReference type="ARBA" id="ARBA00012706"/>
    </source>
</evidence>
<comment type="catalytic activity">
    <reaction evidence="1">
        <text>Random hydrolysis of (1-&gt;4)-beta-D-mannosidic linkages in mannans, galactomannans and glucomannans.</text>
        <dbReference type="EC" id="3.2.1.78"/>
    </reaction>
</comment>
<proteinExistence type="inferred from homology"/>
<feature type="domain" description="Glycoside hydrolase family 5" evidence="11">
    <location>
        <begin position="39"/>
        <end position="318"/>
    </location>
</feature>
<accession>A0ABR3SN85</accession>
<dbReference type="InterPro" id="IPR045053">
    <property type="entry name" value="MAN-like"/>
</dbReference>
<gene>
    <name evidence="12" type="ORF">SLS56_007334</name>
</gene>
<evidence type="ECO:0000256" key="10">
    <source>
        <dbReference type="SAM" id="SignalP"/>
    </source>
</evidence>
<evidence type="ECO:0000256" key="8">
    <source>
        <dbReference type="ARBA" id="ARBA00023295"/>
    </source>
</evidence>
<evidence type="ECO:0000256" key="3">
    <source>
        <dbReference type="ARBA" id="ARBA00005641"/>
    </source>
</evidence>
<evidence type="ECO:0000256" key="1">
    <source>
        <dbReference type="ARBA" id="ARBA00001678"/>
    </source>
</evidence>
<dbReference type="Pfam" id="PF00150">
    <property type="entry name" value="Cellulase"/>
    <property type="match status" value="1"/>
</dbReference>
<dbReference type="EMBL" id="JAJVDC020000094">
    <property type="protein sequence ID" value="KAL1625512.1"/>
    <property type="molecule type" value="Genomic_DNA"/>
</dbReference>
<evidence type="ECO:0000256" key="5">
    <source>
        <dbReference type="ARBA" id="ARBA00022525"/>
    </source>
</evidence>
<evidence type="ECO:0000256" key="6">
    <source>
        <dbReference type="ARBA" id="ARBA00022729"/>
    </source>
</evidence>
<protein>
    <recommendedName>
        <fullName evidence="4">mannan endo-1,4-beta-mannosidase</fullName>
        <ecNumber evidence="4">3.2.1.78</ecNumber>
    </recommendedName>
</protein>